<reference evidence="2 3" key="1">
    <citation type="submission" date="2016-10" db="EMBL/GenBank/DDBJ databases">
        <title>Arsenicibacter rosenii gen. nov., sp. nov., an efficient arsenic-methylating bacterium isolated from an arsenic-contaminated paddy soil.</title>
        <authorList>
            <person name="Huang K."/>
        </authorList>
    </citation>
    <scope>NUCLEOTIDE SEQUENCE [LARGE SCALE GENOMIC DNA]</scope>
    <source>
        <strain evidence="2 3">SM-1</strain>
    </source>
</reference>
<proteinExistence type="predicted"/>
<feature type="transmembrane region" description="Helical" evidence="1">
    <location>
        <begin position="41"/>
        <end position="63"/>
    </location>
</feature>
<dbReference type="PANTHER" id="PTHR40115:SF1">
    <property type="entry name" value="INNER MEMBRANE PROTEIN WITH PEPSY TM HELIX"/>
    <property type="match status" value="1"/>
</dbReference>
<dbReference type="RefSeq" id="WP_071503664.1">
    <property type="nucleotide sequence ID" value="NZ_MORL01000006.1"/>
</dbReference>
<evidence type="ECO:0000256" key="1">
    <source>
        <dbReference type="SAM" id="Phobius"/>
    </source>
</evidence>
<organism evidence="2 3">
    <name type="scientific">Arsenicibacter rosenii</name>
    <dbReference type="NCBI Taxonomy" id="1750698"/>
    <lineage>
        <taxon>Bacteria</taxon>
        <taxon>Pseudomonadati</taxon>
        <taxon>Bacteroidota</taxon>
        <taxon>Cytophagia</taxon>
        <taxon>Cytophagales</taxon>
        <taxon>Spirosomataceae</taxon>
        <taxon>Arsenicibacter</taxon>
    </lineage>
</organism>
<dbReference type="Proteomes" id="UP000181790">
    <property type="component" value="Unassembled WGS sequence"/>
</dbReference>
<dbReference type="InterPro" id="IPR032307">
    <property type="entry name" value="PepSY_TM-like_2"/>
</dbReference>
<gene>
    <name evidence="2" type="ORF">BLX24_13350</name>
</gene>
<dbReference type="EMBL" id="MORL01000006">
    <property type="protein sequence ID" value="OIN58555.1"/>
    <property type="molecule type" value="Genomic_DNA"/>
</dbReference>
<keyword evidence="1" id="KW-0812">Transmembrane</keyword>
<protein>
    <submittedName>
        <fullName evidence="2">Peptidase</fullName>
    </submittedName>
</protein>
<evidence type="ECO:0000313" key="2">
    <source>
        <dbReference type="EMBL" id="OIN58555.1"/>
    </source>
</evidence>
<comment type="caution">
    <text evidence="2">The sequence shown here is derived from an EMBL/GenBank/DDBJ whole genome shotgun (WGS) entry which is preliminary data.</text>
</comment>
<keyword evidence="1" id="KW-1133">Transmembrane helix</keyword>
<keyword evidence="3" id="KW-1185">Reference proteome</keyword>
<accession>A0A1S2VK08</accession>
<feature type="transmembrane region" description="Helical" evidence="1">
    <location>
        <begin position="172"/>
        <end position="196"/>
    </location>
</feature>
<name>A0A1S2VK08_9BACT</name>
<dbReference type="AlphaFoldDB" id="A0A1S2VK08"/>
<keyword evidence="1" id="KW-0472">Membrane</keyword>
<dbReference type="PANTHER" id="PTHR40115">
    <property type="entry name" value="INNER MEMBRANE PROTEIN WITH PEPSY TM HELIX"/>
    <property type="match status" value="1"/>
</dbReference>
<dbReference type="OrthoDB" id="27171at2"/>
<dbReference type="Pfam" id="PF16357">
    <property type="entry name" value="PepSY_TM_like_2"/>
    <property type="match status" value="1"/>
</dbReference>
<sequence length="224" mass="25041">MSKFQPRPWTTTKRQAIHKDGVKAAHQPAWKRQLASAARWLHIYLSMISFAILLFFAVTGLTLNHTEWFGEHVTTVGHKGKLDAKWVNSPDTNQIAKLEIVEFLRNTHGIKGSLGDFRIDDQEISLSFRGPGYTADSFIDRESGEYELTESRMGFVAVINDLHKGRDTGSSWSLVIDISAILMTVVSLTGLVLMVFLKRKRLAGLLIAAIGTLISYLIYALLVP</sequence>
<evidence type="ECO:0000313" key="3">
    <source>
        <dbReference type="Proteomes" id="UP000181790"/>
    </source>
</evidence>
<feature type="transmembrane region" description="Helical" evidence="1">
    <location>
        <begin position="203"/>
        <end position="222"/>
    </location>
</feature>